<keyword evidence="1" id="KW-0812">Transmembrane</keyword>
<evidence type="ECO:0000256" key="1">
    <source>
        <dbReference type="SAM" id="Phobius"/>
    </source>
</evidence>
<keyword evidence="2" id="KW-0614">Plasmid</keyword>
<organism evidence="2">
    <name type="scientific">Salmonella typhimurium</name>
    <dbReference type="NCBI Taxonomy" id="90371"/>
    <lineage>
        <taxon>Bacteria</taxon>
        <taxon>Pseudomonadati</taxon>
        <taxon>Pseudomonadota</taxon>
        <taxon>Gammaproteobacteria</taxon>
        <taxon>Enterobacterales</taxon>
        <taxon>Enterobacteriaceae</taxon>
        <taxon>Salmonella</taxon>
    </lineage>
</organism>
<evidence type="ECO:0000313" key="2">
    <source>
        <dbReference type="EMBL" id="AJS09831.1"/>
    </source>
</evidence>
<proteinExistence type="predicted"/>
<dbReference type="AlphaFoldDB" id="A0A0D3RJL7"/>
<accession>A0A0D3RJL7</accession>
<dbReference type="RefSeq" id="WP_023221740.1">
    <property type="nucleotide sequence ID" value="NZ_KP763470.1"/>
</dbReference>
<sequence length="197" mass="21741">MSELVHVQLGGPMSKHFGRHWHLKVSNTKQALDLIEANRPGFKAWMKRNIKIYDKYHIQITNKQGKKWSVDENEYQMMGQSNNIAKIRITPVPRGSGGKAFGWFQTLVGAALLVVSAVFVPALAPLGLSLMMGGVAQLLSPQASNKAVRQADNKDSYYFDGPQNTTNQGNPVQLIYGEEILVGSQVVSSSITIDQLM</sequence>
<keyword evidence="1" id="KW-1133">Transmembrane helix</keyword>
<keyword evidence="1" id="KW-0472">Membrane</keyword>
<protein>
    <submittedName>
        <fullName evidence="2">Tail assembly protein I</fullName>
    </submittedName>
</protein>
<dbReference type="EMBL" id="KP763470">
    <property type="protein sequence ID" value="AJS09831.1"/>
    <property type="molecule type" value="Genomic_DNA"/>
</dbReference>
<name>A0A0D3RJL7_SALTM</name>
<reference evidence="2" key="1">
    <citation type="journal article" date="2015" name="FEMS Microbiol. Lett.">
        <title>Characterisation of a large novel phage-like plasmid in Salmonella enterica serovar Typhimurium.</title>
        <authorList>
            <person name="Octavia S."/>
            <person name="Sara J."/>
            <person name="Lan R."/>
        </authorList>
    </citation>
    <scope>NUCLEOTIDE SEQUENCE</scope>
    <source>
        <strain evidence="2">L946</strain>
        <plasmid evidence="2">pSTM_Phi</plasmid>
    </source>
</reference>
<geneLocation type="plasmid" evidence="2">
    <name>pSTM_Phi</name>
</geneLocation>
<feature type="transmembrane region" description="Helical" evidence="1">
    <location>
        <begin position="103"/>
        <end position="124"/>
    </location>
</feature>